<feature type="region of interest" description="Disordered" evidence="1">
    <location>
        <begin position="1"/>
        <end position="21"/>
    </location>
</feature>
<evidence type="ECO:0000313" key="2">
    <source>
        <dbReference type="EMBL" id="GEB56725.1"/>
    </source>
</evidence>
<keyword evidence="3" id="KW-1185">Reference proteome</keyword>
<evidence type="ECO:0000313" key="3">
    <source>
        <dbReference type="Proteomes" id="UP000315226"/>
    </source>
</evidence>
<sequence>MRCKDSGTSSVSPVAPKMPNNRTTAYALIPLAQPLVNTRGSTDTPAIVTRTEYPYLEGEMSRCADGPGPLRTEEW</sequence>
<dbReference type="AlphaFoldDB" id="A0A4Y3RGF1"/>
<protein>
    <submittedName>
        <fullName evidence="2">Uncharacterized protein</fullName>
    </submittedName>
</protein>
<feature type="compositionally biased region" description="Polar residues" evidence="1">
    <location>
        <begin position="1"/>
        <end position="12"/>
    </location>
</feature>
<reference evidence="2 3" key="1">
    <citation type="submission" date="2019-06" db="EMBL/GenBank/DDBJ databases">
        <title>Whole genome shotgun sequence of Streptomyces gardneri NBRC 12865.</title>
        <authorList>
            <person name="Hosoyama A."/>
            <person name="Uohara A."/>
            <person name="Ohji S."/>
            <person name="Ichikawa N."/>
        </authorList>
    </citation>
    <scope>NUCLEOTIDE SEQUENCE [LARGE SCALE GENOMIC DNA]</scope>
    <source>
        <strain evidence="2 3">NBRC 12865</strain>
    </source>
</reference>
<dbReference type="Proteomes" id="UP000315226">
    <property type="component" value="Unassembled WGS sequence"/>
</dbReference>
<proteinExistence type="predicted"/>
<name>A0A4Y3RGF1_9ACTN</name>
<dbReference type="EMBL" id="BJMN01000013">
    <property type="protein sequence ID" value="GEB56725.1"/>
    <property type="molecule type" value="Genomic_DNA"/>
</dbReference>
<gene>
    <name evidence="2" type="ORF">SGA01_23300</name>
</gene>
<evidence type="ECO:0000256" key="1">
    <source>
        <dbReference type="SAM" id="MobiDB-lite"/>
    </source>
</evidence>
<accession>A0A4Y3RGF1</accession>
<organism evidence="2 3">
    <name type="scientific">Streptomyces gardneri</name>
    <dbReference type="NCBI Taxonomy" id="66892"/>
    <lineage>
        <taxon>Bacteria</taxon>
        <taxon>Bacillati</taxon>
        <taxon>Actinomycetota</taxon>
        <taxon>Actinomycetes</taxon>
        <taxon>Kitasatosporales</taxon>
        <taxon>Streptomycetaceae</taxon>
        <taxon>Streptomyces</taxon>
    </lineage>
</organism>
<comment type="caution">
    <text evidence="2">The sequence shown here is derived from an EMBL/GenBank/DDBJ whole genome shotgun (WGS) entry which is preliminary data.</text>
</comment>